<dbReference type="Proteomes" id="UP000799324">
    <property type="component" value="Unassembled WGS sequence"/>
</dbReference>
<feature type="compositionally biased region" description="Polar residues" evidence="1">
    <location>
        <begin position="186"/>
        <end position="200"/>
    </location>
</feature>
<feature type="region of interest" description="Disordered" evidence="1">
    <location>
        <begin position="853"/>
        <end position="887"/>
    </location>
</feature>
<accession>A0A6A6TR83</accession>
<feature type="compositionally biased region" description="Basic and acidic residues" evidence="1">
    <location>
        <begin position="1043"/>
        <end position="1059"/>
    </location>
</feature>
<feature type="compositionally biased region" description="Polar residues" evidence="1">
    <location>
        <begin position="572"/>
        <end position="584"/>
    </location>
</feature>
<keyword evidence="3" id="KW-1185">Reference proteome</keyword>
<feature type="region of interest" description="Disordered" evidence="1">
    <location>
        <begin position="494"/>
        <end position="655"/>
    </location>
</feature>
<feature type="compositionally biased region" description="Basic and acidic residues" evidence="1">
    <location>
        <begin position="1021"/>
        <end position="1032"/>
    </location>
</feature>
<feature type="compositionally biased region" description="Polar residues" evidence="1">
    <location>
        <begin position="998"/>
        <end position="1010"/>
    </location>
</feature>
<feature type="region of interest" description="Disordered" evidence="1">
    <location>
        <begin position="171"/>
        <end position="210"/>
    </location>
</feature>
<organism evidence="2 3">
    <name type="scientific">Lophiostoma macrostomum CBS 122681</name>
    <dbReference type="NCBI Taxonomy" id="1314788"/>
    <lineage>
        <taxon>Eukaryota</taxon>
        <taxon>Fungi</taxon>
        <taxon>Dikarya</taxon>
        <taxon>Ascomycota</taxon>
        <taxon>Pezizomycotina</taxon>
        <taxon>Dothideomycetes</taxon>
        <taxon>Pleosporomycetidae</taxon>
        <taxon>Pleosporales</taxon>
        <taxon>Lophiostomataceae</taxon>
        <taxon>Lophiostoma</taxon>
    </lineage>
</organism>
<feature type="compositionally biased region" description="Low complexity" evidence="1">
    <location>
        <begin position="1011"/>
        <end position="1020"/>
    </location>
</feature>
<evidence type="ECO:0000256" key="1">
    <source>
        <dbReference type="SAM" id="MobiDB-lite"/>
    </source>
</evidence>
<dbReference type="OrthoDB" id="30417at2759"/>
<feature type="compositionally biased region" description="Basic and acidic residues" evidence="1">
    <location>
        <begin position="1068"/>
        <end position="1092"/>
    </location>
</feature>
<feature type="compositionally biased region" description="Polar residues" evidence="1">
    <location>
        <begin position="857"/>
        <end position="872"/>
    </location>
</feature>
<name>A0A6A6TR83_9PLEO</name>
<feature type="compositionally biased region" description="Polar residues" evidence="1">
    <location>
        <begin position="622"/>
        <end position="634"/>
    </location>
</feature>
<evidence type="ECO:0000313" key="2">
    <source>
        <dbReference type="EMBL" id="KAF2661428.1"/>
    </source>
</evidence>
<feature type="compositionally biased region" description="Polar residues" evidence="1">
    <location>
        <begin position="592"/>
        <end position="608"/>
    </location>
</feature>
<dbReference type="AlphaFoldDB" id="A0A6A6TR83"/>
<evidence type="ECO:0000313" key="3">
    <source>
        <dbReference type="Proteomes" id="UP000799324"/>
    </source>
</evidence>
<gene>
    <name evidence="2" type="ORF">K491DRAFT_619611</name>
</gene>
<feature type="region of interest" description="Disordered" evidence="1">
    <location>
        <begin position="980"/>
        <end position="1092"/>
    </location>
</feature>
<dbReference type="EMBL" id="MU004294">
    <property type="protein sequence ID" value="KAF2661428.1"/>
    <property type="molecule type" value="Genomic_DNA"/>
</dbReference>
<sequence>MSFLLCSFQHEPSRRVPRRSSSARSPGPIPGYKSVVPSRRNACVGGRTYSSTPGSTTTSISASFASFASCCPVEKCMLIHVFRIFASPPSLVPSLSEIQSHWFPPFVVETIAVSFKDRPLATSRLTAMSLAYKVEELLALRDSVSESAVSIDKFADEDVIKEHVLRPSVSANAIGTGQPDKPFRPATTTPGVSLANTNLKKPSPSPSIKRGKAERLLKEHGSPPGLRVTAGGRIVPSDLPPLRFGNNNNNNNIKPHSLRGVDPSTVMSVQMQPEVNNNNHTPEVQLMGTQPVIISGGRMYALPAYTGPNFQVPSVVPPIQEIPKQNGDNARLPIQGGVPGIPFAPQRNNTPLATVGLDVSTLQTQYDAKKIELRTVEQTEVLQADTQGPAWRQGMIAKKKSLILELDALRKQIDKMRDAECSSSVGATGLGPAIGLQGPMPPATTPSMAFLPQYPQAVTQSLGSDVGALSYGVPPQSSYPPLLMYQPFNALSGTQFQSNMPQPTKAPHSPGSATRRSHAVPIKKPQEDVKKPGIQYSTLDPKSPTYEPALKTNGKLESQAPPTPSPAKRSPWRSNEVGSAQSNTNEDRVLSQKPSLSSIDTTDFFPTNTHEHSSTRIAPNKISKQPSQENTAAPTTPEKPWAFGPWNPPSDGQSKRAGLSIMNDSTRKLTSWPEAFGKSSSLSSSGHKTLAESGMLSGNLRKSSAQYTATESNWPLIASKAIDYVPSTYQEGYQAGLHHMGLPNNVEVLHGFVDGIMAYLKEHGSKDSKTRNGFSGMLPAQHDYSGSSSARSSLRGVLSGATLYDSGIGLAENIRSAKMTMLPSTGYAKPAYSPRMDGVDGPIMYTLCNEAAREPPQRQQASAATLQEQNPLKSPIGLLPGKDEQAHTKPQLGHLAASRQFSGARIENRAYGTPASMQRYYPTPKEMGTGPFAADLPLSARAPNRQRFSGLDGAMDDLAGLVGETKLEETATVETMEAEASCFKSSSGKGKQKIPSYPSKSASGNGRETASPSKVPSSPKKSGEHSPAKARLEQVTNKLRRPKKEDVRAMSPEDKQKRTEKWRKRFRQIKDNEQQDIEKYIRENPRSNESRR</sequence>
<proteinExistence type="predicted"/>
<protein>
    <submittedName>
        <fullName evidence="2">Uncharacterized protein</fullName>
    </submittedName>
</protein>
<reference evidence="2" key="1">
    <citation type="journal article" date="2020" name="Stud. Mycol.">
        <title>101 Dothideomycetes genomes: a test case for predicting lifestyles and emergence of pathogens.</title>
        <authorList>
            <person name="Haridas S."/>
            <person name="Albert R."/>
            <person name="Binder M."/>
            <person name="Bloem J."/>
            <person name="Labutti K."/>
            <person name="Salamov A."/>
            <person name="Andreopoulos B."/>
            <person name="Baker S."/>
            <person name="Barry K."/>
            <person name="Bills G."/>
            <person name="Bluhm B."/>
            <person name="Cannon C."/>
            <person name="Castanera R."/>
            <person name="Culley D."/>
            <person name="Daum C."/>
            <person name="Ezra D."/>
            <person name="Gonzalez J."/>
            <person name="Henrissat B."/>
            <person name="Kuo A."/>
            <person name="Liang C."/>
            <person name="Lipzen A."/>
            <person name="Lutzoni F."/>
            <person name="Magnuson J."/>
            <person name="Mondo S."/>
            <person name="Nolan M."/>
            <person name="Ohm R."/>
            <person name="Pangilinan J."/>
            <person name="Park H.-J."/>
            <person name="Ramirez L."/>
            <person name="Alfaro M."/>
            <person name="Sun H."/>
            <person name="Tritt A."/>
            <person name="Yoshinaga Y."/>
            <person name="Zwiers L.-H."/>
            <person name="Turgeon B."/>
            <person name="Goodwin S."/>
            <person name="Spatafora J."/>
            <person name="Crous P."/>
            <person name="Grigoriev I."/>
        </authorList>
    </citation>
    <scope>NUCLEOTIDE SEQUENCE</scope>
    <source>
        <strain evidence="2">CBS 122681</strain>
    </source>
</reference>